<dbReference type="InterPro" id="IPR011701">
    <property type="entry name" value="MFS"/>
</dbReference>
<dbReference type="PROSITE" id="PS50850">
    <property type="entry name" value="MFS"/>
    <property type="match status" value="1"/>
</dbReference>
<dbReference type="Pfam" id="PF07690">
    <property type="entry name" value="MFS_1"/>
    <property type="match status" value="2"/>
</dbReference>
<feature type="transmembrane region" description="Helical" evidence="7">
    <location>
        <begin position="72"/>
        <end position="92"/>
    </location>
</feature>
<evidence type="ECO:0000256" key="1">
    <source>
        <dbReference type="ARBA" id="ARBA00004651"/>
    </source>
</evidence>
<keyword evidence="4 7" id="KW-0812">Transmembrane</keyword>
<keyword evidence="10" id="KW-1185">Reference proteome</keyword>
<evidence type="ECO:0000256" key="6">
    <source>
        <dbReference type="ARBA" id="ARBA00023136"/>
    </source>
</evidence>
<dbReference type="Gene3D" id="1.20.1250.20">
    <property type="entry name" value="MFS general substrate transporter like domains"/>
    <property type="match status" value="1"/>
</dbReference>
<dbReference type="InterPro" id="IPR020846">
    <property type="entry name" value="MFS_dom"/>
</dbReference>
<comment type="caution">
    <text evidence="9">The sequence shown here is derived from an EMBL/GenBank/DDBJ whole genome shotgun (WGS) entry which is preliminary data.</text>
</comment>
<feature type="transmembrane region" description="Helical" evidence="7">
    <location>
        <begin position="219"/>
        <end position="239"/>
    </location>
</feature>
<evidence type="ECO:0000256" key="4">
    <source>
        <dbReference type="ARBA" id="ARBA00022692"/>
    </source>
</evidence>
<evidence type="ECO:0000313" key="9">
    <source>
        <dbReference type="EMBL" id="MCK0195319.1"/>
    </source>
</evidence>
<sequence>MRTERLVPLIVACALFMEQLDSTVLSTSLPAIAIDLHEDPIALKLALTSYLLSLAVFIPASGWMADRFGARTVFRSAIVVFTLGSLLCGLAHSLPEFVAFRILQGMGGAMMVPVGRLVILRTVPKNDLVNALAWLTVPALLGPVLGPPLGGFITTYFDWRFIFFINIPIGVLGVLLATRFIADIREEDVPPLDLSGMLLSGVGLAGLVFGAALLGQEAVSPKIAIGVFALGAVTMVFYVRHARGIDRPILDLKLLRIPTFRAGVIGASFFRIGIGAVPFLLPLMLQLSFGLTPFASGLVTFASAAGAMTMKMTAGPIIRLFGFRRVLVVNAFISCVFIAASALFAPGMSPVVMMVCLLAGGFFRSLQFTSTNALSYADVEPDAMSRATSFASVAQQVSISMGVAVAAMVLEAMRATRGDTQILLGDFHVAFCVVALIGIVSVFFYIRLPADAGAELSGRAPARAKAAAAPAAEGEVGTTA</sequence>
<evidence type="ECO:0000256" key="3">
    <source>
        <dbReference type="ARBA" id="ARBA00022475"/>
    </source>
</evidence>
<feature type="domain" description="Major facilitator superfamily (MFS) profile" evidence="8">
    <location>
        <begin position="7"/>
        <end position="453"/>
    </location>
</feature>
<dbReference type="InterPro" id="IPR036259">
    <property type="entry name" value="MFS_trans_sf"/>
</dbReference>
<feature type="transmembrane region" description="Helical" evidence="7">
    <location>
        <begin position="161"/>
        <end position="182"/>
    </location>
</feature>
<feature type="transmembrane region" description="Helical" evidence="7">
    <location>
        <begin position="351"/>
        <end position="369"/>
    </location>
</feature>
<dbReference type="Gene3D" id="1.20.1720.10">
    <property type="entry name" value="Multidrug resistance protein D"/>
    <property type="match status" value="1"/>
</dbReference>
<evidence type="ECO:0000313" key="10">
    <source>
        <dbReference type="Proteomes" id="UP001203284"/>
    </source>
</evidence>
<feature type="transmembrane region" description="Helical" evidence="7">
    <location>
        <begin position="42"/>
        <end position="60"/>
    </location>
</feature>
<gene>
    <name evidence="9" type="ORF">MWN34_00150</name>
</gene>
<dbReference type="PANTHER" id="PTHR42718:SF46">
    <property type="entry name" value="BLR6921 PROTEIN"/>
    <property type="match status" value="1"/>
</dbReference>
<keyword evidence="5 7" id="KW-1133">Transmembrane helix</keyword>
<keyword evidence="2" id="KW-0813">Transport</keyword>
<keyword evidence="3" id="KW-1003">Cell membrane</keyword>
<protein>
    <submittedName>
        <fullName evidence="9">MFS transporter</fullName>
    </submittedName>
</protein>
<evidence type="ECO:0000259" key="8">
    <source>
        <dbReference type="PROSITE" id="PS50850"/>
    </source>
</evidence>
<comment type="subcellular location">
    <subcellularLocation>
        <location evidence="1">Cell membrane</location>
        <topology evidence="1">Multi-pass membrane protein</topology>
    </subcellularLocation>
</comment>
<feature type="transmembrane region" description="Helical" evidence="7">
    <location>
        <begin position="131"/>
        <end position="149"/>
    </location>
</feature>
<dbReference type="SUPFAM" id="SSF103473">
    <property type="entry name" value="MFS general substrate transporter"/>
    <property type="match status" value="1"/>
</dbReference>
<evidence type="ECO:0000256" key="7">
    <source>
        <dbReference type="SAM" id="Phobius"/>
    </source>
</evidence>
<dbReference type="EMBL" id="JALKCH010000001">
    <property type="protein sequence ID" value="MCK0195319.1"/>
    <property type="molecule type" value="Genomic_DNA"/>
</dbReference>
<feature type="transmembrane region" description="Helical" evidence="7">
    <location>
        <begin position="98"/>
        <end position="119"/>
    </location>
</feature>
<dbReference type="CDD" id="cd17503">
    <property type="entry name" value="MFS_LmrB_MDR_like"/>
    <property type="match status" value="1"/>
</dbReference>
<dbReference type="PANTHER" id="PTHR42718">
    <property type="entry name" value="MAJOR FACILITATOR SUPERFAMILY MULTIDRUG TRANSPORTER MFSC"/>
    <property type="match status" value="1"/>
</dbReference>
<evidence type="ECO:0000256" key="2">
    <source>
        <dbReference type="ARBA" id="ARBA00022448"/>
    </source>
</evidence>
<feature type="transmembrane region" description="Helical" evidence="7">
    <location>
        <begin position="287"/>
        <end position="305"/>
    </location>
</feature>
<keyword evidence="6 7" id="KW-0472">Membrane</keyword>
<feature type="transmembrane region" description="Helical" evidence="7">
    <location>
        <begin position="326"/>
        <end position="345"/>
    </location>
</feature>
<feature type="transmembrane region" description="Helical" evidence="7">
    <location>
        <begin position="194"/>
        <end position="213"/>
    </location>
</feature>
<reference evidence="9 10" key="1">
    <citation type="submission" date="2022-04" db="EMBL/GenBank/DDBJ databases">
        <authorList>
            <person name="Grouzdev D.S."/>
            <person name="Pantiukh K.S."/>
            <person name="Krutkina M.S."/>
        </authorList>
    </citation>
    <scope>NUCLEOTIDE SEQUENCE [LARGE SCALE GENOMIC DNA]</scope>
    <source>
        <strain evidence="9 10">6x-1</strain>
    </source>
</reference>
<proteinExistence type="predicted"/>
<feature type="transmembrane region" description="Helical" evidence="7">
    <location>
        <begin position="390"/>
        <end position="410"/>
    </location>
</feature>
<accession>A0ABT0D5U9</accession>
<name>A0ABT0D5U9_9HYPH</name>
<organism evidence="9 10">
    <name type="scientific">Ancylobacter crimeensis</name>
    <dbReference type="NCBI Taxonomy" id="2579147"/>
    <lineage>
        <taxon>Bacteria</taxon>
        <taxon>Pseudomonadati</taxon>
        <taxon>Pseudomonadota</taxon>
        <taxon>Alphaproteobacteria</taxon>
        <taxon>Hyphomicrobiales</taxon>
        <taxon>Xanthobacteraceae</taxon>
        <taxon>Ancylobacter</taxon>
    </lineage>
</organism>
<dbReference type="RefSeq" id="WP_247025611.1">
    <property type="nucleotide sequence ID" value="NZ_JALKCH010000001.1"/>
</dbReference>
<feature type="transmembrane region" description="Helical" evidence="7">
    <location>
        <begin position="422"/>
        <end position="446"/>
    </location>
</feature>
<evidence type="ECO:0000256" key="5">
    <source>
        <dbReference type="ARBA" id="ARBA00022989"/>
    </source>
</evidence>
<dbReference type="Proteomes" id="UP001203284">
    <property type="component" value="Unassembled WGS sequence"/>
</dbReference>
<feature type="transmembrane region" description="Helical" evidence="7">
    <location>
        <begin position="260"/>
        <end position="281"/>
    </location>
</feature>
<dbReference type="PRINTS" id="PR01036">
    <property type="entry name" value="TCRTETB"/>
</dbReference>